<dbReference type="PANTHER" id="PTHR33053">
    <property type="entry name" value="PROTEIN, PUTATIVE-RELATED"/>
    <property type="match status" value="1"/>
</dbReference>
<dbReference type="RefSeq" id="XP_065659433.1">
    <property type="nucleotide sequence ID" value="XM_065803361.1"/>
</dbReference>
<reference evidence="3" key="1">
    <citation type="submission" date="2025-08" db="UniProtKB">
        <authorList>
            <consortium name="RefSeq"/>
        </authorList>
    </citation>
    <scope>IDENTIFICATION</scope>
</reference>
<proteinExistence type="predicted"/>
<evidence type="ECO:0000313" key="2">
    <source>
        <dbReference type="Proteomes" id="UP001652625"/>
    </source>
</evidence>
<dbReference type="Proteomes" id="UP001652625">
    <property type="component" value="Chromosome 08"/>
</dbReference>
<keyword evidence="2" id="KW-1185">Reference proteome</keyword>
<protein>
    <submittedName>
        <fullName evidence="3">Uncharacterized protein LOC136083724 isoform X1</fullName>
    </submittedName>
</protein>
<evidence type="ECO:0000256" key="1">
    <source>
        <dbReference type="SAM" id="MobiDB-lite"/>
    </source>
</evidence>
<name>A0ABM4CCP7_HYDVU</name>
<dbReference type="PANTHER" id="PTHR33053:SF24">
    <property type="entry name" value="TRANSPOSASE DOMAIN-CONTAINING PROTEIN"/>
    <property type="match status" value="1"/>
</dbReference>
<feature type="region of interest" description="Disordered" evidence="1">
    <location>
        <begin position="93"/>
        <end position="119"/>
    </location>
</feature>
<feature type="compositionally biased region" description="Acidic residues" evidence="1">
    <location>
        <begin position="101"/>
        <end position="119"/>
    </location>
</feature>
<organism evidence="2 3">
    <name type="scientific">Hydra vulgaris</name>
    <name type="common">Hydra</name>
    <name type="synonym">Hydra attenuata</name>
    <dbReference type="NCBI Taxonomy" id="6087"/>
    <lineage>
        <taxon>Eukaryota</taxon>
        <taxon>Metazoa</taxon>
        <taxon>Cnidaria</taxon>
        <taxon>Hydrozoa</taxon>
        <taxon>Hydroidolina</taxon>
        <taxon>Anthoathecata</taxon>
        <taxon>Aplanulata</taxon>
        <taxon>Hydridae</taxon>
        <taxon>Hydra</taxon>
    </lineage>
</organism>
<accession>A0ABM4CCP7</accession>
<gene>
    <name evidence="3" type="primary">LOC136083724</name>
</gene>
<sequence>MSHFYLKRTQYRKIAAAVSEILSNACVNIPNSPVSTSHVSQANTDNLPINMVKVSSSSDPSNLQISDVTGINNNLNSQLDDLYNTEEYNDFPEWASRNDDYSDDDESDGENNDFTEELSESETLKDKLVSWAVKFNISQTACCDLLGFLNKLHPDLPKDARSLLSTPRNVNIRNVAGGEYFYFSLQYWLSIFTEKYPLNNDINQLDLHINIDGLPIFKSSTNSLWPILCLVQNSGWCPFPIAVYFGKSKPTSLDDYMEDLVSEMIMLENTGFKKNDKCYSIKLKAVICDAPARSFIKCIKLHNGYNFCERCVQTGVWLGKVVMPNLFAVLQTDSNFRNKKDPDHHSTLLSPLENLNIGLVSGFPLDYMHLVCLGVVRRLINQWIRGLLVHRLSRAAIDLISDKLVAIKSYTPREFARKPRSLSEYKHWKATELRQFLLYSGVVVLKGILPKELYVNFLCLSVAIRILTSPSLCNIYVDYSEKLLKYFVSNFCMLYGNDQCVYNVHSLIHLPDDVRRFGVLDNVSSFPFESYLGRLKKLIRSPQSPVTQIICRLSEGHLQYSKTNVADFTSKFKKQHFYGPVPLPLRHLSQFKQYFGSKFLVSNENGNNCFAIDNKICLVKNILAVNDSNDSEAFVVYLEFDRKEPFFTDPLDSSLLSIFYVDKLSYLVKVYSLRKLRTKYFLLPHKNGFVVIPQMHFY</sequence>
<evidence type="ECO:0000313" key="3">
    <source>
        <dbReference type="RefSeq" id="XP_065659433.1"/>
    </source>
</evidence>
<dbReference type="GeneID" id="136083724"/>